<organism evidence="1 2">
    <name type="scientific">Geodia barretti</name>
    <name type="common">Barrett's horny sponge</name>
    <dbReference type="NCBI Taxonomy" id="519541"/>
    <lineage>
        <taxon>Eukaryota</taxon>
        <taxon>Metazoa</taxon>
        <taxon>Porifera</taxon>
        <taxon>Demospongiae</taxon>
        <taxon>Heteroscleromorpha</taxon>
        <taxon>Tetractinellida</taxon>
        <taxon>Astrophorina</taxon>
        <taxon>Geodiidae</taxon>
        <taxon>Geodia</taxon>
    </lineage>
</organism>
<dbReference type="EMBL" id="CASHTH010004116">
    <property type="protein sequence ID" value="CAI8053709.1"/>
    <property type="molecule type" value="Genomic_DNA"/>
</dbReference>
<protein>
    <submittedName>
        <fullName evidence="1">Uncharacterized protein</fullName>
    </submittedName>
</protein>
<accession>A0AA35XDR4</accession>
<dbReference type="AlphaFoldDB" id="A0AA35XDR4"/>
<evidence type="ECO:0000313" key="1">
    <source>
        <dbReference type="EMBL" id="CAI8053709.1"/>
    </source>
</evidence>
<dbReference type="Proteomes" id="UP001174909">
    <property type="component" value="Unassembled WGS sequence"/>
</dbReference>
<gene>
    <name evidence="1" type="ORF">GBAR_LOCUS29354</name>
</gene>
<name>A0AA35XDR4_GEOBA</name>
<evidence type="ECO:0000313" key="2">
    <source>
        <dbReference type="Proteomes" id="UP001174909"/>
    </source>
</evidence>
<keyword evidence="2" id="KW-1185">Reference proteome</keyword>
<proteinExistence type="predicted"/>
<sequence length="109" mass="12379">MLDVLTEKLHPSYNIECIGDDKLRLFAPTPASEMPEEEPDITYFINMAGYAGPLKPVSSLNEKHFSFPQFPLTTYYDQNEEGSFCDINSECELGEGGGKVQMYYSHGRW</sequence>
<comment type="caution">
    <text evidence="1">The sequence shown here is derived from an EMBL/GenBank/DDBJ whole genome shotgun (WGS) entry which is preliminary data.</text>
</comment>
<reference evidence="1" key="1">
    <citation type="submission" date="2023-03" db="EMBL/GenBank/DDBJ databases">
        <authorList>
            <person name="Steffen K."/>
            <person name="Cardenas P."/>
        </authorList>
    </citation>
    <scope>NUCLEOTIDE SEQUENCE</scope>
</reference>